<proteinExistence type="predicted"/>
<dbReference type="Pfam" id="PF00550">
    <property type="entry name" value="PP-binding"/>
    <property type="match status" value="1"/>
</dbReference>
<dbReference type="SUPFAM" id="SSF47336">
    <property type="entry name" value="ACP-like"/>
    <property type="match status" value="1"/>
</dbReference>
<reference evidence="3" key="1">
    <citation type="journal article" date="2019" name="Int. J. Syst. Evol. Microbiol.">
        <title>The Global Catalogue of Microorganisms (GCM) 10K type strain sequencing project: providing services to taxonomists for standard genome sequencing and annotation.</title>
        <authorList>
            <consortium name="The Broad Institute Genomics Platform"/>
            <consortium name="The Broad Institute Genome Sequencing Center for Infectious Disease"/>
            <person name="Wu L."/>
            <person name="Ma J."/>
        </authorList>
    </citation>
    <scope>NUCLEOTIDE SEQUENCE [LARGE SCALE GENOMIC DNA]</scope>
    <source>
        <strain evidence="3">SYNS20</strain>
    </source>
</reference>
<gene>
    <name evidence="2" type="ORF">ACFQVC_06370</name>
</gene>
<protein>
    <submittedName>
        <fullName evidence="2">Acyl carrier protein</fullName>
    </submittedName>
</protein>
<feature type="domain" description="Carrier" evidence="1">
    <location>
        <begin position="1"/>
        <end position="75"/>
    </location>
</feature>
<dbReference type="Proteomes" id="UP001596523">
    <property type="component" value="Unassembled WGS sequence"/>
</dbReference>
<evidence type="ECO:0000313" key="3">
    <source>
        <dbReference type="Proteomes" id="UP001596523"/>
    </source>
</evidence>
<dbReference type="EMBL" id="JBHTCF010000002">
    <property type="protein sequence ID" value="MFC7303838.1"/>
    <property type="molecule type" value="Genomic_DNA"/>
</dbReference>
<evidence type="ECO:0000313" key="2">
    <source>
        <dbReference type="EMBL" id="MFC7303838.1"/>
    </source>
</evidence>
<sequence>MDVAERVIAVLVRMYRLAPEAVHPDQPLHRLHIDSLALEELRLVLEDELHVDLDDVQLTSRSTVRQLVDAVCAKAAVA</sequence>
<dbReference type="InterPro" id="IPR009081">
    <property type="entry name" value="PP-bd_ACP"/>
</dbReference>
<dbReference type="Gene3D" id="1.10.1200.10">
    <property type="entry name" value="ACP-like"/>
    <property type="match status" value="1"/>
</dbReference>
<keyword evidence="3" id="KW-1185">Reference proteome</keyword>
<dbReference type="PROSITE" id="PS50075">
    <property type="entry name" value="CARRIER"/>
    <property type="match status" value="1"/>
</dbReference>
<accession>A0ABW2JCW4</accession>
<dbReference type="InterPro" id="IPR036736">
    <property type="entry name" value="ACP-like_sf"/>
</dbReference>
<comment type="caution">
    <text evidence="2">The sequence shown here is derived from an EMBL/GenBank/DDBJ whole genome shotgun (WGS) entry which is preliminary data.</text>
</comment>
<evidence type="ECO:0000259" key="1">
    <source>
        <dbReference type="PROSITE" id="PS50075"/>
    </source>
</evidence>
<organism evidence="2 3">
    <name type="scientific">Streptomyces monticola</name>
    <dbReference type="NCBI Taxonomy" id="2666263"/>
    <lineage>
        <taxon>Bacteria</taxon>
        <taxon>Bacillati</taxon>
        <taxon>Actinomycetota</taxon>
        <taxon>Actinomycetes</taxon>
        <taxon>Kitasatosporales</taxon>
        <taxon>Streptomycetaceae</taxon>
        <taxon>Streptomyces</taxon>
    </lineage>
</organism>
<dbReference type="RefSeq" id="WP_381827429.1">
    <property type="nucleotide sequence ID" value="NZ_JBHTCF010000002.1"/>
</dbReference>
<name>A0ABW2JCW4_9ACTN</name>